<dbReference type="EMBL" id="QHJG01000047">
    <property type="protein sequence ID" value="PWY54057.1"/>
    <property type="molecule type" value="Genomic_DNA"/>
</dbReference>
<feature type="domain" description="Tn3 transposase DDE" evidence="1">
    <location>
        <begin position="80"/>
        <end position="140"/>
    </location>
</feature>
<dbReference type="Proteomes" id="UP000247152">
    <property type="component" value="Unassembled WGS sequence"/>
</dbReference>
<dbReference type="GO" id="GO:0004803">
    <property type="term" value="F:transposase activity"/>
    <property type="evidence" value="ECO:0007669"/>
    <property type="project" value="InterPro"/>
</dbReference>
<accession>A0A317TZU8</accession>
<dbReference type="AlphaFoldDB" id="A0A317TZU8"/>
<sequence>MNAQNHYQILEDLSLKLQNRVADILRNIAFDIPENQDIPAILVAIKHYQAKTGNVAKEAPDSFLSEKEQAALYSSEGKFRVSLREADYVADGLLHNLSIKSTIHSTDTHGYSEAIFGILNMLGIYFAPRIKGLKKSTLFQKYL</sequence>
<comment type="caution">
    <text evidence="2">The sequence shown here is derived from an EMBL/GenBank/DDBJ whole genome shotgun (WGS) entry which is preliminary data.</text>
</comment>
<gene>
    <name evidence="2" type="ORF">DGG96_19070</name>
    <name evidence="3" type="ORF">ELY20_16075</name>
</gene>
<reference evidence="2 4" key="1">
    <citation type="submission" date="2018-05" db="EMBL/GenBank/DDBJ databases">
        <title>Legionella qingyii sp.nov., whole genome shotgun sequence.</title>
        <authorList>
            <person name="Wu H."/>
            <person name="Zhu Q."/>
            <person name="Hu C."/>
        </authorList>
    </citation>
    <scope>NUCLEOTIDE SEQUENCE [LARGE SCALE GENOMIC DNA]</scope>
    <source>
        <strain evidence="2 4">HEB18</strain>
    </source>
</reference>
<dbReference type="Pfam" id="PF01526">
    <property type="entry name" value="DDE_Tnp_Tn3"/>
    <property type="match status" value="1"/>
</dbReference>
<dbReference type="OrthoDB" id="5292689at2"/>
<keyword evidence="5" id="KW-1185">Reference proteome</keyword>
<evidence type="ECO:0000313" key="3">
    <source>
        <dbReference type="EMBL" id="RUR19154.1"/>
    </source>
</evidence>
<evidence type="ECO:0000313" key="4">
    <source>
        <dbReference type="Proteomes" id="UP000247152"/>
    </source>
</evidence>
<dbReference type="Proteomes" id="UP000287374">
    <property type="component" value="Unassembled WGS sequence"/>
</dbReference>
<protein>
    <recommendedName>
        <fullName evidence="1">Tn3 transposase DDE domain-containing protein</fullName>
    </recommendedName>
</protein>
<organism evidence="2 4">
    <name type="scientific">Legionella qingyii</name>
    <dbReference type="NCBI Taxonomy" id="2184757"/>
    <lineage>
        <taxon>Bacteria</taxon>
        <taxon>Pseudomonadati</taxon>
        <taxon>Pseudomonadota</taxon>
        <taxon>Gammaproteobacteria</taxon>
        <taxon>Legionellales</taxon>
        <taxon>Legionellaceae</taxon>
        <taxon>Legionella</taxon>
    </lineage>
</organism>
<evidence type="ECO:0000313" key="5">
    <source>
        <dbReference type="Proteomes" id="UP000287374"/>
    </source>
</evidence>
<evidence type="ECO:0000313" key="2">
    <source>
        <dbReference type="EMBL" id="PWY54057.1"/>
    </source>
</evidence>
<reference evidence="3 5" key="2">
    <citation type="submission" date="2018-12" db="EMBL/GenBank/DDBJ databases">
        <title>Legionella sp,whole genome shotgun sequence.</title>
        <authorList>
            <person name="Wu H."/>
        </authorList>
    </citation>
    <scope>NUCLEOTIDE SEQUENCE [LARGE SCALE GENOMIC DNA]</scope>
    <source>
        <strain evidence="3">Km489</strain>
        <strain evidence="5">km489</strain>
    </source>
</reference>
<evidence type="ECO:0000259" key="1">
    <source>
        <dbReference type="Pfam" id="PF01526"/>
    </source>
</evidence>
<dbReference type="InterPro" id="IPR002513">
    <property type="entry name" value="Tn3_Tnp_DDE_dom"/>
</dbReference>
<dbReference type="EMBL" id="RZGX01000031">
    <property type="protein sequence ID" value="RUR19154.1"/>
    <property type="molecule type" value="Genomic_DNA"/>
</dbReference>
<name>A0A317TZU8_9GAMM</name>
<dbReference type="GO" id="GO:0006313">
    <property type="term" value="P:DNA transposition"/>
    <property type="evidence" value="ECO:0007669"/>
    <property type="project" value="InterPro"/>
</dbReference>
<proteinExistence type="predicted"/>